<comment type="caution">
    <text evidence="1">The sequence shown here is derived from an EMBL/GenBank/DDBJ whole genome shotgun (WGS) entry which is preliminary data.</text>
</comment>
<organism evidence="1 2">
    <name type="scientific">Fusarium decemcellulare</name>
    <dbReference type="NCBI Taxonomy" id="57161"/>
    <lineage>
        <taxon>Eukaryota</taxon>
        <taxon>Fungi</taxon>
        <taxon>Dikarya</taxon>
        <taxon>Ascomycota</taxon>
        <taxon>Pezizomycotina</taxon>
        <taxon>Sordariomycetes</taxon>
        <taxon>Hypocreomycetidae</taxon>
        <taxon>Hypocreales</taxon>
        <taxon>Nectriaceae</taxon>
        <taxon>Fusarium</taxon>
        <taxon>Fusarium decemcellulare species complex</taxon>
    </lineage>
</organism>
<protein>
    <submittedName>
        <fullName evidence="1">Uncharacterized protein</fullName>
    </submittedName>
</protein>
<dbReference type="Proteomes" id="UP001148629">
    <property type="component" value="Unassembled WGS sequence"/>
</dbReference>
<evidence type="ECO:0000313" key="2">
    <source>
        <dbReference type="Proteomes" id="UP001148629"/>
    </source>
</evidence>
<accession>A0ACC1RX16</accession>
<dbReference type="EMBL" id="JANRMS010001594">
    <property type="protein sequence ID" value="KAJ3527225.1"/>
    <property type="molecule type" value="Genomic_DNA"/>
</dbReference>
<name>A0ACC1RX16_9HYPO</name>
<keyword evidence="2" id="KW-1185">Reference proteome</keyword>
<sequence>MVGRRRTLNDPISRLRSQLAAEKKLENDRRTDDYERDGSNRPHNSRRIVSTPSFEQNYLRDRVERRLKMQKGWADQSPAVLLRKYLATDQPPRAMQQQTAAIRSMRLPIVLLQMHLRDQVKADLENNQDIADLLPSEDQWQSLMSVLNHNGHTQEDLDQYINILFSSGDEQRCERFLADDSAKPMFLLSYLLRRGSSFSQISTLDGMIRYFKKRLCDTNDKAVPLRAELGRMGRARTAMQILAPEDFTQIVDMLAFHCRRIEPRRLMQLAEVVADFILRYEAKSKHPKETYHAQCKFFNTTLNAIASRVGFGPQRKSAPYVFMWEAQPNSTGRCQAASRKHVLVDKNGFKAIRAVLAGLPKNRDEAHSARRHSQSWPPYLQPGDGMDEVMEPDESWTRVVRAGMMMQEAGFPKGEVDVALDTLQGLAQDGTPTIQQRRPIGLDRNLTAWAASIMATRNANEAWERFKHPPEPGMKAGPAEFGAMFQRLFAREIDADDESLPGDTSLNYPTQKVLNLTELEKSRLQPPTPAELYEMMRRDKIRPDEQCLIILLSNADSLIKAHRYLVNGSTYRHSYLSLTSSNPTQDSLKSIPLPVFSAYIDVCSRVSSRRGRSLLRAIRLIELRLTRKHQNWASYIWEPILKNLGQHHHGLGISLTAQLRLLLQLVDRIDATHGMTLALFNRFTLSLRKILRREVEKLSAAVESNSADLNALTVLYGIGAEQAEVAPKLTDQDLMALSLIRSAGSRMKALFYGFVIEERERAQVGELSEVSWLDNMRARRDPVMAPNAHELMLALAFAGEFEEMASVIKWLMREWSPRELQEELENLEELPRDLDMLETLCVFRAFAEPMITTQQLDTVLNDFNKLEIHWEWPDDTTVKGYLEGRHHSNSNRELSEVLGWIRQRRPTPQAKQDGQGPEIADPQPDWTKIKREALGPQEVSQEDIRKRVYGIN</sequence>
<gene>
    <name evidence="1" type="ORF">NM208_g10806</name>
</gene>
<proteinExistence type="predicted"/>
<reference evidence="1" key="1">
    <citation type="submission" date="2022-08" db="EMBL/GenBank/DDBJ databases">
        <title>Genome Sequence of Fusarium decemcellulare.</title>
        <authorList>
            <person name="Buettner E."/>
        </authorList>
    </citation>
    <scope>NUCLEOTIDE SEQUENCE</scope>
    <source>
        <strain evidence="1">Babe19</strain>
    </source>
</reference>
<evidence type="ECO:0000313" key="1">
    <source>
        <dbReference type="EMBL" id="KAJ3527225.1"/>
    </source>
</evidence>